<keyword evidence="4" id="KW-1185">Reference proteome</keyword>
<feature type="compositionally biased region" description="Low complexity" evidence="1">
    <location>
        <begin position="40"/>
        <end position="54"/>
    </location>
</feature>
<feature type="region of interest" description="Disordered" evidence="1">
    <location>
        <begin position="473"/>
        <end position="507"/>
    </location>
</feature>
<dbReference type="InterPro" id="IPR011009">
    <property type="entry name" value="Kinase-like_dom_sf"/>
</dbReference>
<feature type="domain" description="Fungal-type protein kinase" evidence="2">
    <location>
        <begin position="390"/>
        <end position="656"/>
    </location>
</feature>
<protein>
    <recommendedName>
        <fullName evidence="2">Fungal-type protein kinase domain-containing protein</fullName>
    </recommendedName>
</protein>
<evidence type="ECO:0000313" key="3">
    <source>
        <dbReference type="EMBL" id="GJJ11585.1"/>
    </source>
</evidence>
<feature type="compositionally biased region" description="Low complexity" evidence="1">
    <location>
        <begin position="16"/>
        <end position="31"/>
    </location>
</feature>
<dbReference type="EMBL" id="BPWL01000006">
    <property type="protein sequence ID" value="GJJ11585.1"/>
    <property type="molecule type" value="Genomic_DNA"/>
</dbReference>
<evidence type="ECO:0000313" key="4">
    <source>
        <dbReference type="Proteomes" id="UP001050691"/>
    </source>
</evidence>
<feature type="region of interest" description="Disordered" evidence="1">
    <location>
        <begin position="414"/>
        <end position="434"/>
    </location>
</feature>
<organism evidence="3 4">
    <name type="scientific">Clathrus columnatus</name>
    <dbReference type="NCBI Taxonomy" id="1419009"/>
    <lineage>
        <taxon>Eukaryota</taxon>
        <taxon>Fungi</taxon>
        <taxon>Dikarya</taxon>
        <taxon>Basidiomycota</taxon>
        <taxon>Agaricomycotina</taxon>
        <taxon>Agaricomycetes</taxon>
        <taxon>Phallomycetidae</taxon>
        <taxon>Phallales</taxon>
        <taxon>Clathraceae</taxon>
        <taxon>Clathrus</taxon>
    </lineage>
</organism>
<feature type="region of interest" description="Disordered" evidence="1">
    <location>
        <begin position="1"/>
        <end position="55"/>
    </location>
</feature>
<reference evidence="3" key="1">
    <citation type="submission" date="2021-10" db="EMBL/GenBank/DDBJ databases">
        <title>De novo Genome Assembly of Clathrus columnatus (Basidiomycota, Fungi) Using Illumina and Nanopore Sequence Data.</title>
        <authorList>
            <person name="Ogiso-Tanaka E."/>
            <person name="Itagaki H."/>
            <person name="Hosoya T."/>
            <person name="Hosaka K."/>
        </authorList>
    </citation>
    <scope>NUCLEOTIDE SEQUENCE</scope>
    <source>
        <strain evidence="3">MO-923</strain>
    </source>
</reference>
<dbReference type="AlphaFoldDB" id="A0AAV5AFA2"/>
<dbReference type="PANTHER" id="PTHR38248">
    <property type="entry name" value="FUNK1 6"/>
    <property type="match status" value="1"/>
</dbReference>
<dbReference type="SUPFAM" id="SSF56112">
    <property type="entry name" value="Protein kinase-like (PK-like)"/>
    <property type="match status" value="1"/>
</dbReference>
<sequence>MRHVTPSLAINPLAMATPSAPSAPRTPTSARISSHSTPITATSSSLSQSSAQAQRELKQQVRMEYSSQVFGSKQLLSKIFRNTISETKMRAVINDCVERFKSLPAFSSNTANEQLHYTPFVDRLNAVKDSLVHHNCMAESIYLRVRFEVYDRFMAKGVGNDAPLRPDALARVPSGIPNDQVFWEDVELCVEVKNKYGEMVVQGATYARSMFHAQRNRRFVLMIFYNHRLGRVSFGLFTPAWLCLTTNHHDLHKEGGQRGFIQDMAQIWSCRDRWSAGFEDSCNNVQCYLERFGTFSYGGNICYRTSLRGRRTRVDLIINGEIWTDKRPVQNEYVMRPVQHQNEYYLSAEPQSGPLRFSARLAEKRLALSKGQGVNSPSELSIPFIKPDSKYTTLILKDSWPLRSRETREAEVFEIAENNNKGKGDESDEHENEEHQEFGIPIILGCFPVTNSKGEVSDTTSMFPEGEISFPTIWNDDGPELSNNLQTVESKPKSKQSSSPQITVESNESEERVHVRLLISTQGVPLEHARGPRQLLQAVLHAMIGYSVIFRRRWLHRDVSIGNVLLMKTPKKRKRIVGFENILSNDILEKYFKECAGFVTDGDLAVNWDIPDRERAKQRSGTPPFMSCELLRSMNQEAFHSAIDDLESFVWVLFWAILSVMQLQEAKFSKDEEEYWTSLKSRDLSTLLKKRGFPDTLFKQQIALSEQGEQEPGDPPVENAPSPAFAPFTEVLAEWLTLAFSKEAIMTRHRLQRVSVAQHERIVQEWIGKYLSIGIQHLDRLPDTWDYITQ</sequence>
<dbReference type="Gene3D" id="1.10.510.10">
    <property type="entry name" value="Transferase(Phosphotransferase) domain 1"/>
    <property type="match status" value="1"/>
</dbReference>
<evidence type="ECO:0000259" key="2">
    <source>
        <dbReference type="Pfam" id="PF17667"/>
    </source>
</evidence>
<comment type="caution">
    <text evidence="3">The sequence shown here is derived from an EMBL/GenBank/DDBJ whole genome shotgun (WGS) entry which is preliminary data.</text>
</comment>
<accession>A0AAV5AFA2</accession>
<evidence type="ECO:0000256" key="1">
    <source>
        <dbReference type="SAM" id="MobiDB-lite"/>
    </source>
</evidence>
<dbReference type="PANTHER" id="PTHR38248:SF2">
    <property type="entry name" value="FUNK1 11"/>
    <property type="match status" value="1"/>
</dbReference>
<proteinExistence type="predicted"/>
<dbReference type="Proteomes" id="UP001050691">
    <property type="component" value="Unassembled WGS sequence"/>
</dbReference>
<gene>
    <name evidence="3" type="ORF">Clacol_005820</name>
</gene>
<dbReference type="Pfam" id="PF17667">
    <property type="entry name" value="Pkinase_fungal"/>
    <property type="match status" value="1"/>
</dbReference>
<name>A0AAV5AFA2_9AGAM</name>
<dbReference type="InterPro" id="IPR040976">
    <property type="entry name" value="Pkinase_fungal"/>
</dbReference>